<evidence type="ECO:0000313" key="3">
    <source>
        <dbReference type="Proteomes" id="UP001176961"/>
    </source>
</evidence>
<proteinExistence type="predicted"/>
<name>A0AA36HGW1_CYLNA</name>
<dbReference type="AlphaFoldDB" id="A0AA36HGW1"/>
<organism evidence="2 3">
    <name type="scientific">Cylicocyclus nassatus</name>
    <name type="common">Nematode worm</name>
    <dbReference type="NCBI Taxonomy" id="53992"/>
    <lineage>
        <taxon>Eukaryota</taxon>
        <taxon>Metazoa</taxon>
        <taxon>Ecdysozoa</taxon>
        <taxon>Nematoda</taxon>
        <taxon>Chromadorea</taxon>
        <taxon>Rhabditida</taxon>
        <taxon>Rhabditina</taxon>
        <taxon>Rhabditomorpha</taxon>
        <taxon>Strongyloidea</taxon>
        <taxon>Strongylidae</taxon>
        <taxon>Cylicocyclus</taxon>
    </lineage>
</organism>
<protein>
    <submittedName>
        <fullName evidence="2">Uncharacterized protein</fullName>
    </submittedName>
</protein>
<evidence type="ECO:0000313" key="2">
    <source>
        <dbReference type="EMBL" id="CAJ0610546.1"/>
    </source>
</evidence>
<dbReference type="Proteomes" id="UP001176961">
    <property type="component" value="Unassembled WGS sequence"/>
</dbReference>
<keyword evidence="3" id="KW-1185">Reference proteome</keyword>
<evidence type="ECO:0000256" key="1">
    <source>
        <dbReference type="SAM" id="Coils"/>
    </source>
</evidence>
<reference evidence="2" key="1">
    <citation type="submission" date="2023-07" db="EMBL/GenBank/DDBJ databases">
        <authorList>
            <consortium name="CYATHOMIX"/>
        </authorList>
    </citation>
    <scope>NUCLEOTIDE SEQUENCE</scope>
    <source>
        <strain evidence="2">N/A</strain>
    </source>
</reference>
<keyword evidence="1" id="KW-0175">Coiled coil</keyword>
<gene>
    <name evidence="2" type="ORF">CYNAS_LOCUS22529</name>
</gene>
<feature type="coiled-coil region" evidence="1">
    <location>
        <begin position="44"/>
        <end position="299"/>
    </location>
</feature>
<accession>A0AA36HGW1</accession>
<dbReference type="EMBL" id="CATQJL010000326">
    <property type="protein sequence ID" value="CAJ0610546.1"/>
    <property type="molecule type" value="Genomic_DNA"/>
</dbReference>
<comment type="caution">
    <text evidence="2">The sequence shown here is derived from an EMBL/GenBank/DDBJ whole genome shotgun (WGS) entry which is preliminary data.</text>
</comment>
<sequence>MNSEGNRTQYADISMEITTFSFAADDTMAAFTPLPPESKKSGVSNAMAEELKQLRQTISQLEKDKVDLHEKLKSTADEREEYKASADAKSVELRIVHRELAEITKTKENAEKRVANYEFIVEDLKKRLNCRKQQDLYRKVISLEEEIRTCRIANKNLLEEKNKVNDEKLMVEERLQKAIFEKDATEKQLQDENALLRREVIQMKLELEAMRRNHSVEISEIQKVLVESNQKLAEKEASISDLVKKCERFDKSDREYKERIAILQNETELLKTQLAEAKSARLNKNDEALEGKVATLEREILNVKKVLTDWNMKEATSSQGDPREHRTKIEQLLKRLRSLRK</sequence>